<dbReference type="AlphaFoldDB" id="A0AAD0JS98"/>
<organism evidence="4 5">
    <name type="scientific">Dietzia psychralcaliphila</name>
    <dbReference type="NCBI Taxonomy" id="139021"/>
    <lineage>
        <taxon>Bacteria</taxon>
        <taxon>Bacillati</taxon>
        <taxon>Actinomycetota</taxon>
        <taxon>Actinomycetes</taxon>
        <taxon>Mycobacteriales</taxon>
        <taxon>Dietziaceae</taxon>
        <taxon>Dietzia</taxon>
    </lineage>
</organism>
<dbReference type="SMART" id="SM00903">
    <property type="entry name" value="Flavin_Reduct"/>
    <property type="match status" value="1"/>
</dbReference>
<dbReference type="Gene3D" id="2.30.110.10">
    <property type="entry name" value="Electron Transport, Fmn-binding Protein, Chain A"/>
    <property type="match status" value="1"/>
</dbReference>
<feature type="domain" description="Flavin reductase like" evidence="3">
    <location>
        <begin position="40"/>
        <end position="182"/>
    </location>
</feature>
<dbReference type="SUPFAM" id="SSF50475">
    <property type="entry name" value="FMN-binding split barrel"/>
    <property type="match status" value="1"/>
</dbReference>
<dbReference type="PANTHER" id="PTHR30466">
    <property type="entry name" value="FLAVIN REDUCTASE"/>
    <property type="match status" value="1"/>
</dbReference>
<keyword evidence="5" id="KW-1185">Reference proteome</keyword>
<keyword evidence="2" id="KW-0560">Oxidoreductase</keyword>
<dbReference type="InterPro" id="IPR012349">
    <property type="entry name" value="Split_barrel_FMN-bd"/>
</dbReference>
<evidence type="ECO:0000259" key="3">
    <source>
        <dbReference type="SMART" id="SM00903"/>
    </source>
</evidence>
<sequence>MTVTADQTDFSDHAHLGDDDLSGVWRRGDQVDAAALKQTAGAFPSGVTVITTVQGIQPVGMTVSSFTTVSIDPPLVLVCVDRRASCLHAFRIGAPMGVNVLGCEQGPLARTFAGRGEDRFDGVEYRAGPHGVPLLEGTSAWLSTHIDRIYDGGDHQILVARVHAVHRDDTPPLLYHSGRMHDWAVAAVASRAEQH</sequence>
<dbReference type="PANTHER" id="PTHR30466:SF1">
    <property type="entry name" value="FMN REDUCTASE (NADH) RUTF"/>
    <property type="match status" value="1"/>
</dbReference>
<dbReference type="KEGG" id="dpc:A6048_02115"/>
<comment type="similarity">
    <text evidence="1">Belongs to the non-flavoprotein flavin reductase family.</text>
</comment>
<dbReference type="Pfam" id="PF01613">
    <property type="entry name" value="Flavin_Reduct"/>
    <property type="match status" value="1"/>
</dbReference>
<dbReference type="InterPro" id="IPR002563">
    <property type="entry name" value="Flavin_Rdtase-like_dom"/>
</dbReference>
<reference evidence="4 5" key="1">
    <citation type="submission" date="2016-04" db="EMBL/GenBank/DDBJ databases">
        <title>Complete genome sequence of the haloalkaliphilic hydrocarbon-degrading bacterium Dietzia psychralcaliphila ILA-1T, isolated from a drain of a fish product-processing plant.</title>
        <authorList>
            <person name="Zhao J."/>
            <person name="Hu B."/>
            <person name="Geng S."/>
            <person name="Nie Y."/>
            <person name="Tang Y."/>
        </authorList>
    </citation>
    <scope>NUCLEOTIDE SEQUENCE [LARGE SCALE GENOMIC DNA]</scope>
    <source>
        <strain evidence="4 5">ILA-1</strain>
    </source>
</reference>
<dbReference type="RefSeq" id="WP_107748025.1">
    <property type="nucleotide sequence ID" value="NZ_CP015453.1"/>
</dbReference>
<protein>
    <recommendedName>
        <fullName evidence="3">Flavin reductase like domain-containing protein</fullName>
    </recommendedName>
</protein>
<name>A0AAD0JS98_9ACTN</name>
<accession>A0AAD0JS98</accession>
<dbReference type="GO" id="GO:0010181">
    <property type="term" value="F:FMN binding"/>
    <property type="evidence" value="ECO:0007669"/>
    <property type="project" value="InterPro"/>
</dbReference>
<dbReference type="InterPro" id="IPR050268">
    <property type="entry name" value="NADH-dep_flavin_reductase"/>
</dbReference>
<dbReference type="EMBL" id="CP015453">
    <property type="protein sequence ID" value="AWH94501.1"/>
    <property type="molecule type" value="Genomic_DNA"/>
</dbReference>
<evidence type="ECO:0000313" key="4">
    <source>
        <dbReference type="EMBL" id="AWH94501.1"/>
    </source>
</evidence>
<dbReference type="Proteomes" id="UP000244903">
    <property type="component" value="Chromosome"/>
</dbReference>
<proteinExistence type="inferred from homology"/>
<dbReference type="GO" id="GO:0042602">
    <property type="term" value="F:riboflavin reductase (NADPH) activity"/>
    <property type="evidence" value="ECO:0007669"/>
    <property type="project" value="TreeGrafter"/>
</dbReference>
<evidence type="ECO:0000313" key="5">
    <source>
        <dbReference type="Proteomes" id="UP000244903"/>
    </source>
</evidence>
<evidence type="ECO:0000256" key="1">
    <source>
        <dbReference type="ARBA" id="ARBA00008898"/>
    </source>
</evidence>
<evidence type="ECO:0000256" key="2">
    <source>
        <dbReference type="ARBA" id="ARBA00023002"/>
    </source>
</evidence>
<gene>
    <name evidence="4" type="ORF">A6048_02115</name>
</gene>